<comment type="caution">
    <text evidence="2">The sequence shown here is derived from an EMBL/GenBank/DDBJ whole genome shotgun (WGS) entry which is preliminary data.</text>
</comment>
<dbReference type="EMBL" id="JBHUME010000009">
    <property type="protein sequence ID" value="MFD2613896.1"/>
    <property type="molecule type" value="Genomic_DNA"/>
</dbReference>
<sequence length="94" mass="11098">MRRNWRYLGEAATAAVILPVLYYAWQIGAGMWMTLNYTPDMMDQYESVDYLQHKVSFGFAYTFAWWQVAFAALVLGVLYYRVRIWRAGRKKGVQ</sequence>
<dbReference type="SUPFAM" id="SSF81342">
    <property type="entry name" value="Transmembrane di-heme cytochromes"/>
    <property type="match status" value="1"/>
</dbReference>
<proteinExistence type="predicted"/>
<gene>
    <name evidence="2" type="ORF">ACFSUF_15880</name>
</gene>
<name>A0ABW5PG14_9BACL</name>
<evidence type="ECO:0000313" key="2">
    <source>
        <dbReference type="EMBL" id="MFD2613896.1"/>
    </source>
</evidence>
<keyword evidence="1" id="KW-0472">Membrane</keyword>
<accession>A0ABW5PG14</accession>
<dbReference type="RefSeq" id="WP_377604162.1">
    <property type="nucleotide sequence ID" value="NZ_JBHUME010000009.1"/>
</dbReference>
<dbReference type="InterPro" id="IPR016174">
    <property type="entry name" value="Di-haem_cyt_TM"/>
</dbReference>
<protein>
    <submittedName>
        <fullName evidence="2">Uncharacterized protein</fullName>
    </submittedName>
</protein>
<dbReference type="Proteomes" id="UP001597541">
    <property type="component" value="Unassembled WGS sequence"/>
</dbReference>
<keyword evidence="1" id="KW-0812">Transmembrane</keyword>
<evidence type="ECO:0000256" key="1">
    <source>
        <dbReference type="SAM" id="Phobius"/>
    </source>
</evidence>
<dbReference type="InterPro" id="IPR027387">
    <property type="entry name" value="Cytb/b6-like_sf"/>
</dbReference>
<dbReference type="Gene3D" id="1.20.810.10">
    <property type="entry name" value="Cytochrome Bc1 Complex, Chain C"/>
    <property type="match status" value="1"/>
</dbReference>
<keyword evidence="3" id="KW-1185">Reference proteome</keyword>
<feature type="transmembrane region" description="Helical" evidence="1">
    <location>
        <begin position="55"/>
        <end position="80"/>
    </location>
</feature>
<feature type="transmembrane region" description="Helical" evidence="1">
    <location>
        <begin position="12"/>
        <end position="35"/>
    </location>
</feature>
<organism evidence="2 3">
    <name type="scientific">Paenibacillus gansuensis</name>
    <dbReference type="NCBI Taxonomy" id="306542"/>
    <lineage>
        <taxon>Bacteria</taxon>
        <taxon>Bacillati</taxon>
        <taxon>Bacillota</taxon>
        <taxon>Bacilli</taxon>
        <taxon>Bacillales</taxon>
        <taxon>Paenibacillaceae</taxon>
        <taxon>Paenibacillus</taxon>
    </lineage>
</organism>
<evidence type="ECO:0000313" key="3">
    <source>
        <dbReference type="Proteomes" id="UP001597541"/>
    </source>
</evidence>
<keyword evidence="1" id="KW-1133">Transmembrane helix</keyword>
<reference evidence="3" key="1">
    <citation type="journal article" date="2019" name="Int. J. Syst. Evol. Microbiol.">
        <title>The Global Catalogue of Microorganisms (GCM) 10K type strain sequencing project: providing services to taxonomists for standard genome sequencing and annotation.</title>
        <authorList>
            <consortium name="The Broad Institute Genomics Platform"/>
            <consortium name="The Broad Institute Genome Sequencing Center for Infectious Disease"/>
            <person name="Wu L."/>
            <person name="Ma J."/>
        </authorList>
    </citation>
    <scope>NUCLEOTIDE SEQUENCE [LARGE SCALE GENOMIC DNA]</scope>
    <source>
        <strain evidence="3">KCTC 3950</strain>
    </source>
</reference>